<evidence type="ECO:0000259" key="4">
    <source>
        <dbReference type="PROSITE" id="PS50987"/>
    </source>
</evidence>
<dbReference type="PROSITE" id="PS00846">
    <property type="entry name" value="HTH_ARSR_1"/>
    <property type="match status" value="1"/>
</dbReference>
<dbReference type="SMART" id="SM00418">
    <property type="entry name" value="HTH_ARSR"/>
    <property type="match status" value="1"/>
</dbReference>
<dbReference type="InterPro" id="IPR001845">
    <property type="entry name" value="HTH_ArsR_DNA-bd_dom"/>
</dbReference>
<reference evidence="5" key="1">
    <citation type="journal article" date="2015" name="ISME J.">
        <title>Draft Genome Sequence of Streptomyces incarnatus NRRL8089, which Produces the Nucleoside Antibiotic Sinefungin.</title>
        <authorList>
            <person name="Oshima K."/>
            <person name="Hattori M."/>
            <person name="Shimizu H."/>
            <person name="Fukuda K."/>
            <person name="Nemoto M."/>
            <person name="Inagaki K."/>
            <person name="Tamura T."/>
        </authorList>
    </citation>
    <scope>NUCLEOTIDE SEQUENCE</scope>
    <source>
        <strain evidence="5">FACHB-1277</strain>
    </source>
</reference>
<keyword evidence="6" id="KW-1185">Reference proteome</keyword>
<dbReference type="CDD" id="cd00090">
    <property type="entry name" value="HTH_ARSR"/>
    <property type="match status" value="1"/>
</dbReference>
<dbReference type="RefSeq" id="WP_190350572.1">
    <property type="nucleotide sequence ID" value="NZ_JACJPY010000021.1"/>
</dbReference>
<dbReference type="AlphaFoldDB" id="A0A926US43"/>
<evidence type="ECO:0000256" key="2">
    <source>
        <dbReference type="ARBA" id="ARBA00023125"/>
    </source>
</evidence>
<feature type="domain" description="HTH arsR-type" evidence="4">
    <location>
        <begin position="36"/>
        <end position="130"/>
    </location>
</feature>
<sequence>MLEPNPVSLENVLDLPTCDIHAIAPEDLRELLDIVLPLDKAQVMAEFFAMMGDPSRLRILSVLSKQELCVHDIAAIVGMSESAVSHQLRILRTMRLVSYRKSKRKVYYQLLDHHVLEIYQAVSEHLDEKV</sequence>
<dbReference type="PRINTS" id="PR00778">
    <property type="entry name" value="HTHARSR"/>
</dbReference>
<dbReference type="InterPro" id="IPR036388">
    <property type="entry name" value="WH-like_DNA-bd_sf"/>
</dbReference>
<accession>A0A926US43</accession>
<dbReference type="PANTHER" id="PTHR43132:SF6">
    <property type="entry name" value="HTH-TYPE TRANSCRIPTIONAL REPRESSOR CZRA"/>
    <property type="match status" value="1"/>
</dbReference>
<reference evidence="5" key="2">
    <citation type="submission" date="2020-08" db="EMBL/GenBank/DDBJ databases">
        <authorList>
            <person name="Chen M."/>
            <person name="Teng W."/>
            <person name="Zhao L."/>
            <person name="Hu C."/>
            <person name="Zhou Y."/>
            <person name="Han B."/>
            <person name="Song L."/>
            <person name="Shu W."/>
        </authorList>
    </citation>
    <scope>NUCLEOTIDE SEQUENCE</scope>
    <source>
        <strain evidence="5">FACHB-1277</strain>
    </source>
</reference>
<proteinExistence type="predicted"/>
<dbReference type="GO" id="GO:0003677">
    <property type="term" value="F:DNA binding"/>
    <property type="evidence" value="ECO:0007669"/>
    <property type="project" value="UniProtKB-KW"/>
</dbReference>
<name>A0A926US43_9CYAN</name>
<evidence type="ECO:0000313" key="5">
    <source>
        <dbReference type="EMBL" id="MBD2150206.1"/>
    </source>
</evidence>
<keyword evidence="3" id="KW-0804">Transcription</keyword>
<dbReference type="Gene3D" id="1.10.10.10">
    <property type="entry name" value="Winged helix-like DNA-binding domain superfamily/Winged helix DNA-binding domain"/>
    <property type="match status" value="1"/>
</dbReference>
<dbReference type="GO" id="GO:0003700">
    <property type="term" value="F:DNA-binding transcription factor activity"/>
    <property type="evidence" value="ECO:0007669"/>
    <property type="project" value="InterPro"/>
</dbReference>
<dbReference type="Proteomes" id="UP000631421">
    <property type="component" value="Unassembled WGS sequence"/>
</dbReference>
<organism evidence="5 6">
    <name type="scientific">Pseudanabaena cinerea FACHB-1277</name>
    <dbReference type="NCBI Taxonomy" id="2949581"/>
    <lineage>
        <taxon>Bacteria</taxon>
        <taxon>Bacillati</taxon>
        <taxon>Cyanobacteriota</taxon>
        <taxon>Cyanophyceae</taxon>
        <taxon>Pseudanabaenales</taxon>
        <taxon>Pseudanabaenaceae</taxon>
        <taxon>Pseudanabaena</taxon>
        <taxon>Pseudanabaena cinerea</taxon>
    </lineage>
</organism>
<dbReference type="PROSITE" id="PS50987">
    <property type="entry name" value="HTH_ARSR_2"/>
    <property type="match status" value="1"/>
</dbReference>
<dbReference type="InterPro" id="IPR018334">
    <property type="entry name" value="ArsR_HTH"/>
</dbReference>
<evidence type="ECO:0000256" key="1">
    <source>
        <dbReference type="ARBA" id="ARBA00023015"/>
    </source>
</evidence>
<comment type="caution">
    <text evidence="5">The sequence shown here is derived from an EMBL/GenBank/DDBJ whole genome shotgun (WGS) entry which is preliminary data.</text>
</comment>
<dbReference type="NCBIfam" id="NF033788">
    <property type="entry name" value="HTH_metalloreg"/>
    <property type="match status" value="1"/>
</dbReference>
<dbReference type="InterPro" id="IPR051011">
    <property type="entry name" value="Metal_resp_trans_reg"/>
</dbReference>
<keyword evidence="2" id="KW-0238">DNA-binding</keyword>
<protein>
    <submittedName>
        <fullName evidence="5">Winged helix-turn-helix transcriptional regulator</fullName>
    </submittedName>
</protein>
<dbReference type="Pfam" id="PF01022">
    <property type="entry name" value="HTH_5"/>
    <property type="match status" value="1"/>
</dbReference>
<dbReference type="InterPro" id="IPR011991">
    <property type="entry name" value="ArsR-like_HTH"/>
</dbReference>
<dbReference type="InterPro" id="IPR036390">
    <property type="entry name" value="WH_DNA-bd_sf"/>
</dbReference>
<dbReference type="SUPFAM" id="SSF46785">
    <property type="entry name" value="Winged helix' DNA-binding domain"/>
    <property type="match status" value="1"/>
</dbReference>
<gene>
    <name evidence="5" type="ORF">H6F44_08760</name>
</gene>
<dbReference type="PANTHER" id="PTHR43132">
    <property type="entry name" value="ARSENICAL RESISTANCE OPERON REPRESSOR ARSR-RELATED"/>
    <property type="match status" value="1"/>
</dbReference>
<keyword evidence="1" id="KW-0805">Transcription regulation</keyword>
<dbReference type="EMBL" id="JACJPY010000021">
    <property type="protein sequence ID" value="MBD2150206.1"/>
    <property type="molecule type" value="Genomic_DNA"/>
</dbReference>
<evidence type="ECO:0000313" key="6">
    <source>
        <dbReference type="Proteomes" id="UP000631421"/>
    </source>
</evidence>
<evidence type="ECO:0000256" key="3">
    <source>
        <dbReference type="ARBA" id="ARBA00023163"/>
    </source>
</evidence>